<dbReference type="PANTHER" id="PTHR32108:SF9">
    <property type="entry name" value="REVERSE TRANSCRIPTASE RNASE H-LIKE DOMAIN-CONTAINING PROTEIN"/>
    <property type="match status" value="1"/>
</dbReference>
<dbReference type="AlphaFoldDB" id="A0A9D5A5S4"/>
<keyword evidence="2" id="KW-1185">Reference proteome</keyword>
<organism evidence="1 2">
    <name type="scientific">Pisum sativum</name>
    <name type="common">Garden pea</name>
    <name type="synonym">Lathyrus oleraceus</name>
    <dbReference type="NCBI Taxonomy" id="3888"/>
    <lineage>
        <taxon>Eukaryota</taxon>
        <taxon>Viridiplantae</taxon>
        <taxon>Streptophyta</taxon>
        <taxon>Embryophyta</taxon>
        <taxon>Tracheophyta</taxon>
        <taxon>Spermatophyta</taxon>
        <taxon>Magnoliopsida</taxon>
        <taxon>eudicotyledons</taxon>
        <taxon>Gunneridae</taxon>
        <taxon>Pentapetalae</taxon>
        <taxon>rosids</taxon>
        <taxon>fabids</taxon>
        <taxon>Fabales</taxon>
        <taxon>Fabaceae</taxon>
        <taxon>Papilionoideae</taxon>
        <taxon>50 kb inversion clade</taxon>
        <taxon>NPAAA clade</taxon>
        <taxon>Hologalegina</taxon>
        <taxon>IRL clade</taxon>
        <taxon>Fabeae</taxon>
        <taxon>Lathyrus</taxon>
    </lineage>
</organism>
<protein>
    <recommendedName>
        <fullName evidence="3">Gag-pol polyprotein</fullName>
    </recommendedName>
</protein>
<dbReference type="Gramene" id="Psat06G0259900-T1">
    <property type="protein sequence ID" value="KAI5396444.1"/>
    <property type="gene ID" value="KIW84_062599"/>
</dbReference>
<comment type="caution">
    <text evidence="1">The sequence shown here is derived from an EMBL/GenBank/DDBJ whole genome shotgun (WGS) entry which is preliminary data.</text>
</comment>
<evidence type="ECO:0000313" key="1">
    <source>
        <dbReference type="EMBL" id="KAI5396444.1"/>
    </source>
</evidence>
<proteinExistence type="predicted"/>
<dbReference type="EMBL" id="JAMSHJ010000006">
    <property type="protein sequence ID" value="KAI5396444.1"/>
    <property type="molecule type" value="Genomic_DNA"/>
</dbReference>
<dbReference type="Proteomes" id="UP001058974">
    <property type="component" value="Chromosome 6"/>
</dbReference>
<gene>
    <name evidence="1" type="ORF">KIW84_062599</name>
</gene>
<reference evidence="1 2" key="1">
    <citation type="journal article" date="2022" name="Nat. Genet.">
        <title>Improved pea reference genome and pan-genome highlight genomic features and evolutionary characteristics.</title>
        <authorList>
            <person name="Yang T."/>
            <person name="Liu R."/>
            <person name="Luo Y."/>
            <person name="Hu S."/>
            <person name="Wang D."/>
            <person name="Wang C."/>
            <person name="Pandey M.K."/>
            <person name="Ge S."/>
            <person name="Xu Q."/>
            <person name="Li N."/>
            <person name="Li G."/>
            <person name="Huang Y."/>
            <person name="Saxena R.K."/>
            <person name="Ji Y."/>
            <person name="Li M."/>
            <person name="Yan X."/>
            <person name="He Y."/>
            <person name="Liu Y."/>
            <person name="Wang X."/>
            <person name="Xiang C."/>
            <person name="Varshney R.K."/>
            <person name="Ding H."/>
            <person name="Gao S."/>
            <person name="Zong X."/>
        </authorList>
    </citation>
    <scope>NUCLEOTIDE SEQUENCE [LARGE SCALE GENOMIC DNA]</scope>
    <source>
        <strain evidence="1 2">cv. Zhongwan 6</strain>
    </source>
</reference>
<evidence type="ECO:0000313" key="2">
    <source>
        <dbReference type="Proteomes" id="UP001058974"/>
    </source>
</evidence>
<dbReference type="PANTHER" id="PTHR32108">
    <property type="entry name" value="DNA-DIRECTED RNA POLYMERASE SUBUNIT ALPHA"/>
    <property type="match status" value="1"/>
</dbReference>
<accession>A0A9D5A5S4</accession>
<name>A0A9D5A5S4_PEA</name>
<evidence type="ECO:0008006" key="3">
    <source>
        <dbReference type="Google" id="ProtNLM"/>
    </source>
</evidence>
<sequence>MSLLLSSEAHRESLMKILSVAHVTKDIIVDQFDGVISNLTSRACLGFSDDDLPPQGRAHNKVLHVSIKCMNTHLSKVLIDNGSSLNVMPKTTLMKPTIEGVVLRQSSMIVRAFDDS</sequence>